<reference evidence="1" key="1">
    <citation type="submission" date="2013-04" db="EMBL/GenBank/DDBJ databases">
        <title>The genome sequencing project of 58 acetic acid bacteria.</title>
        <authorList>
            <person name="Okamoto-Kainuma A."/>
            <person name="Ishikawa M."/>
            <person name="Umino S."/>
            <person name="Koizumi Y."/>
            <person name="Shiwa Y."/>
            <person name="Yoshikawa H."/>
            <person name="Matsutani M."/>
            <person name="Matsushita K."/>
        </authorList>
    </citation>
    <scope>NUCLEOTIDE SEQUENCE</scope>
    <source>
        <strain evidence="1">NRIC 0521</strain>
    </source>
</reference>
<sequence length="62" mass="6855">MTLVVLSPLLSGDRERLARWRSRPAWQAFVSCETQGERPSANTCKEMALVKVVHVSGANISN</sequence>
<dbReference type="EMBL" id="BAQJ01000033">
    <property type="protein sequence ID" value="GBQ68018.1"/>
    <property type="molecule type" value="Genomic_DNA"/>
</dbReference>
<keyword evidence="2" id="KW-1185">Reference proteome</keyword>
<organism evidence="1 2">
    <name type="scientific">Komagataeibacter intermedius NRIC 0521</name>
    <dbReference type="NCBI Taxonomy" id="1307934"/>
    <lineage>
        <taxon>Bacteria</taxon>
        <taxon>Pseudomonadati</taxon>
        <taxon>Pseudomonadota</taxon>
        <taxon>Alphaproteobacteria</taxon>
        <taxon>Acetobacterales</taxon>
        <taxon>Acetobacteraceae</taxon>
        <taxon>Komagataeibacter</taxon>
    </lineage>
</organism>
<evidence type="ECO:0000313" key="2">
    <source>
        <dbReference type="Proteomes" id="UP001061452"/>
    </source>
</evidence>
<name>A0ABQ0PHL6_9PROT</name>
<dbReference type="Proteomes" id="UP001061452">
    <property type="component" value="Unassembled WGS sequence"/>
</dbReference>
<evidence type="ECO:0000313" key="1">
    <source>
        <dbReference type="EMBL" id="GBQ68018.1"/>
    </source>
</evidence>
<proteinExistence type="predicted"/>
<gene>
    <name evidence="1" type="ORF">AA0521_1131</name>
</gene>
<protein>
    <submittedName>
        <fullName evidence="1">Uncharacterized protein</fullName>
    </submittedName>
</protein>
<accession>A0ABQ0PHL6</accession>
<comment type="caution">
    <text evidence="1">The sequence shown here is derived from an EMBL/GenBank/DDBJ whole genome shotgun (WGS) entry which is preliminary data.</text>
</comment>